<evidence type="ECO:0000313" key="12">
    <source>
        <dbReference type="Proteomes" id="UP001648503"/>
    </source>
</evidence>
<keyword evidence="8" id="KW-0460">Magnesium</keyword>
<evidence type="ECO:0000256" key="6">
    <source>
        <dbReference type="ARBA" id="ARBA00022723"/>
    </source>
</evidence>
<dbReference type="SFLD" id="SFLDG01136">
    <property type="entry name" value="C1.6:_Phosphoserine_Phosphatas"/>
    <property type="match status" value="1"/>
</dbReference>
<dbReference type="SFLD" id="SFLDG01137">
    <property type="entry name" value="C1.6.1:_Phosphoserine_Phosphat"/>
    <property type="match status" value="1"/>
</dbReference>
<comment type="pathway">
    <text evidence="2">Amino-acid biosynthesis; L-serine biosynthesis; L-serine from 3-phospho-D-glycerate: step 3/3.</text>
</comment>
<dbReference type="SUPFAM" id="SSF56784">
    <property type="entry name" value="HAD-like"/>
    <property type="match status" value="1"/>
</dbReference>
<evidence type="ECO:0000256" key="4">
    <source>
        <dbReference type="ARBA" id="ARBA00012640"/>
    </source>
</evidence>
<dbReference type="NCBIfam" id="TIGR01488">
    <property type="entry name" value="HAD-SF-IB"/>
    <property type="match status" value="1"/>
</dbReference>
<organism evidence="11 12">
    <name type="scientific">Batrachochytrium salamandrivorans</name>
    <dbReference type="NCBI Taxonomy" id="1357716"/>
    <lineage>
        <taxon>Eukaryota</taxon>
        <taxon>Fungi</taxon>
        <taxon>Fungi incertae sedis</taxon>
        <taxon>Chytridiomycota</taxon>
        <taxon>Chytridiomycota incertae sedis</taxon>
        <taxon>Chytridiomycetes</taxon>
        <taxon>Rhizophydiales</taxon>
        <taxon>Rhizophydiales incertae sedis</taxon>
        <taxon>Batrachochytrium</taxon>
    </lineage>
</organism>
<evidence type="ECO:0000256" key="3">
    <source>
        <dbReference type="ARBA" id="ARBA00009184"/>
    </source>
</evidence>
<dbReference type="Gene3D" id="3.40.50.1000">
    <property type="entry name" value="HAD superfamily/HAD-like"/>
    <property type="match status" value="1"/>
</dbReference>
<dbReference type="InterPro" id="IPR036412">
    <property type="entry name" value="HAD-like_sf"/>
</dbReference>
<evidence type="ECO:0000256" key="9">
    <source>
        <dbReference type="ARBA" id="ARBA00023299"/>
    </source>
</evidence>
<dbReference type="PANTHER" id="PTHR43344:SF2">
    <property type="entry name" value="PHOSPHOSERINE PHOSPHATASE"/>
    <property type="match status" value="1"/>
</dbReference>
<proteinExistence type="inferred from homology"/>
<name>A0ABQ8EVE9_9FUNG</name>
<dbReference type="PANTHER" id="PTHR43344">
    <property type="entry name" value="PHOSPHOSERINE PHOSPHATASE"/>
    <property type="match status" value="1"/>
</dbReference>
<dbReference type="SFLD" id="SFLDS00003">
    <property type="entry name" value="Haloacid_Dehalogenase"/>
    <property type="match status" value="1"/>
</dbReference>
<keyword evidence="9" id="KW-0718">Serine biosynthesis</keyword>
<dbReference type="Pfam" id="PF00702">
    <property type="entry name" value="Hydrolase"/>
    <property type="match status" value="1"/>
</dbReference>
<dbReference type="NCBIfam" id="TIGR00338">
    <property type="entry name" value="serB"/>
    <property type="match status" value="1"/>
</dbReference>
<comment type="cofactor">
    <cofactor evidence="1">
        <name>Mg(2+)</name>
        <dbReference type="ChEBI" id="CHEBI:18420"/>
    </cofactor>
</comment>
<dbReference type="InterPro" id="IPR023214">
    <property type="entry name" value="HAD_sf"/>
</dbReference>
<evidence type="ECO:0000256" key="10">
    <source>
        <dbReference type="ARBA" id="ARBA00031693"/>
    </source>
</evidence>
<accession>A0ABQ8EVE9</accession>
<dbReference type="CDD" id="cd07500">
    <property type="entry name" value="HAD_PSP"/>
    <property type="match status" value="1"/>
</dbReference>
<evidence type="ECO:0000256" key="1">
    <source>
        <dbReference type="ARBA" id="ARBA00001946"/>
    </source>
</evidence>
<dbReference type="EC" id="3.1.3.3" evidence="4"/>
<dbReference type="SFLD" id="SFLDF00029">
    <property type="entry name" value="phosphoserine_phosphatase"/>
    <property type="match status" value="1"/>
</dbReference>
<dbReference type="EMBL" id="JAFCIX010000567">
    <property type="protein sequence ID" value="KAH6587244.1"/>
    <property type="molecule type" value="Genomic_DNA"/>
</dbReference>
<evidence type="ECO:0000313" key="11">
    <source>
        <dbReference type="EMBL" id="KAH6587244.1"/>
    </source>
</evidence>
<dbReference type="InterPro" id="IPR050582">
    <property type="entry name" value="HAD-like_SerB"/>
</dbReference>
<evidence type="ECO:0000256" key="2">
    <source>
        <dbReference type="ARBA" id="ARBA00005135"/>
    </source>
</evidence>
<keyword evidence="5" id="KW-0028">Amino-acid biosynthesis</keyword>
<dbReference type="InterPro" id="IPR004469">
    <property type="entry name" value="PSP"/>
</dbReference>
<evidence type="ECO:0000256" key="8">
    <source>
        <dbReference type="ARBA" id="ARBA00022842"/>
    </source>
</evidence>
<reference evidence="11 12" key="1">
    <citation type="submission" date="2021-02" db="EMBL/GenBank/DDBJ databases">
        <title>Variation within the Batrachochytrium salamandrivorans European outbreak.</title>
        <authorList>
            <person name="Kelly M."/>
            <person name="Pasmans F."/>
            <person name="Shea T.P."/>
            <person name="Munoz J.F."/>
            <person name="Carranza S."/>
            <person name="Cuomo C.A."/>
            <person name="Martel A."/>
        </authorList>
    </citation>
    <scope>NUCLEOTIDE SEQUENCE [LARGE SCALE GENOMIC DNA]</scope>
    <source>
        <strain evidence="11 12">AMFP18/2</strain>
    </source>
</reference>
<comment type="caution">
    <text evidence="11">The sequence shown here is derived from an EMBL/GenBank/DDBJ whole genome shotgun (WGS) entry which is preliminary data.</text>
</comment>
<keyword evidence="7" id="KW-0378">Hydrolase</keyword>
<keyword evidence="12" id="KW-1185">Reference proteome</keyword>
<comment type="similarity">
    <text evidence="3">Belongs to the HAD-like hydrolase superfamily. SerB family.</text>
</comment>
<gene>
    <name evidence="11" type="ORF">BASA50_001377</name>
</gene>
<protein>
    <recommendedName>
        <fullName evidence="4">phosphoserine phosphatase</fullName>
        <ecNumber evidence="4">3.1.3.3</ecNumber>
    </recommendedName>
    <alternativeName>
        <fullName evidence="10">O-phosphoserine phosphohydrolase</fullName>
    </alternativeName>
</protein>
<keyword evidence="6" id="KW-0479">Metal-binding</keyword>
<evidence type="ECO:0000256" key="5">
    <source>
        <dbReference type="ARBA" id="ARBA00022605"/>
    </source>
</evidence>
<sequence>MFNLFSGSGDNKLLDRLVSELHSINGDSTQWRQCKLASVSYYCASSNASSLSLTLAASPWLAQSPGLHPLKITRAEQPNATFTSQTGPSEPSVAVSGRVSEELAFTLISQDGLSLGHLVDVLSALSAREGSVISIKTLSNPADTVVTAIDVIAQLKHESVDEALDPLALWRPIMYNLGLSYPIDITVQRHNVFRRHKRLVIFDMDSTLIQQEVIDEIARRAGVVEQVSKITESAMRGEIDFKESLQRRVALLKGCPVSVLDDVRASITFSDGARDLCRALKRLGCKLAVISGGFMPLARFVQAELQLDYAFANNLEVEKDGNCFQGTTSGPIVDATRKAELLTVISQAESVYEIQQTTAIGDGANDLQMLAAAGFGIAYNAKPKVQQHADARINQPSLTNVLYLMGLEWSEICLLIE</sequence>
<dbReference type="Proteomes" id="UP001648503">
    <property type="component" value="Unassembled WGS sequence"/>
</dbReference>
<evidence type="ECO:0000256" key="7">
    <source>
        <dbReference type="ARBA" id="ARBA00022801"/>
    </source>
</evidence>